<dbReference type="RefSeq" id="WP_103082790.1">
    <property type="nucleotide sequence ID" value="NZ_CP021850.1"/>
</dbReference>
<gene>
    <name evidence="4" type="ORF">CDQ84_16245</name>
</gene>
<dbReference type="AlphaFoldDB" id="A0A2K2EZC1"/>
<keyword evidence="5" id="KW-1185">Reference proteome</keyword>
<evidence type="ECO:0000256" key="2">
    <source>
        <dbReference type="ARBA" id="ARBA00022840"/>
    </source>
</evidence>
<evidence type="ECO:0000313" key="4">
    <source>
        <dbReference type="EMBL" id="PNT95911.1"/>
    </source>
</evidence>
<dbReference type="PANTHER" id="PTHR24221">
    <property type="entry name" value="ATP-BINDING CASSETTE SUB-FAMILY B"/>
    <property type="match status" value="1"/>
</dbReference>
<dbReference type="PROSITE" id="PS50893">
    <property type="entry name" value="ABC_TRANSPORTER_2"/>
    <property type="match status" value="1"/>
</dbReference>
<organism evidence="4 5">
    <name type="scientific">Clostridium thermosuccinogenes</name>
    <dbReference type="NCBI Taxonomy" id="84032"/>
    <lineage>
        <taxon>Bacteria</taxon>
        <taxon>Bacillati</taxon>
        <taxon>Bacillota</taxon>
        <taxon>Clostridia</taxon>
        <taxon>Eubacteriales</taxon>
        <taxon>Clostridiaceae</taxon>
        <taxon>Clostridium</taxon>
    </lineage>
</organism>
<dbReference type="InterPro" id="IPR039421">
    <property type="entry name" value="Type_1_exporter"/>
</dbReference>
<dbReference type="SMART" id="SM00382">
    <property type="entry name" value="AAA"/>
    <property type="match status" value="1"/>
</dbReference>
<dbReference type="OrthoDB" id="9762778at2"/>
<dbReference type="Gene3D" id="3.40.50.300">
    <property type="entry name" value="P-loop containing nucleotide triphosphate hydrolases"/>
    <property type="match status" value="1"/>
</dbReference>
<dbReference type="Proteomes" id="UP000236151">
    <property type="component" value="Unassembled WGS sequence"/>
</dbReference>
<name>A0A2K2EZC1_9CLOT</name>
<dbReference type="GO" id="GO:0016881">
    <property type="term" value="F:acid-amino acid ligase activity"/>
    <property type="evidence" value="ECO:0007669"/>
    <property type="project" value="InterPro"/>
</dbReference>
<dbReference type="Pfam" id="PF00005">
    <property type="entry name" value="ABC_tran"/>
    <property type="match status" value="1"/>
</dbReference>
<evidence type="ECO:0000259" key="3">
    <source>
        <dbReference type="PROSITE" id="PS50893"/>
    </source>
</evidence>
<proteinExistence type="predicted"/>
<dbReference type="PROSITE" id="PS00211">
    <property type="entry name" value="ABC_TRANSPORTER_1"/>
    <property type="match status" value="1"/>
</dbReference>
<dbReference type="KEGG" id="cthd:CDO33_02135"/>
<accession>A0A2K2EZC1</accession>
<feature type="domain" description="ABC transporter" evidence="3">
    <location>
        <begin position="3"/>
        <end position="212"/>
    </location>
</feature>
<evidence type="ECO:0000256" key="1">
    <source>
        <dbReference type="ARBA" id="ARBA00022741"/>
    </source>
</evidence>
<evidence type="ECO:0000313" key="5">
    <source>
        <dbReference type="Proteomes" id="UP000236151"/>
    </source>
</evidence>
<dbReference type="InterPro" id="IPR017871">
    <property type="entry name" value="ABC_transporter-like_CS"/>
</dbReference>
<dbReference type="PANTHER" id="PTHR24221:SF654">
    <property type="entry name" value="ATP-BINDING CASSETTE SUB-FAMILY B MEMBER 6"/>
    <property type="match status" value="1"/>
</dbReference>
<dbReference type="CDD" id="cd03228">
    <property type="entry name" value="ABCC_MRP_Like"/>
    <property type="match status" value="1"/>
</dbReference>
<reference evidence="4 5" key="1">
    <citation type="submission" date="2017-06" db="EMBL/GenBank/DDBJ databases">
        <title>Investigating the central metabolism of Clostridium thermosuccinogenes.</title>
        <authorList>
            <person name="Koendjbiharie J.G."/>
            <person name="van Kranenburg R."/>
        </authorList>
    </citation>
    <scope>NUCLEOTIDE SEQUENCE [LARGE SCALE GENOMIC DNA]</scope>
    <source>
        <strain evidence="4 5">DSM 5806</strain>
    </source>
</reference>
<protein>
    <recommendedName>
        <fullName evidence="3">ABC transporter domain-containing protein</fullName>
    </recommendedName>
</protein>
<dbReference type="InterPro" id="IPR003593">
    <property type="entry name" value="AAA+_ATPase"/>
</dbReference>
<dbReference type="GO" id="GO:0016887">
    <property type="term" value="F:ATP hydrolysis activity"/>
    <property type="evidence" value="ECO:0007669"/>
    <property type="project" value="InterPro"/>
</dbReference>
<dbReference type="InterPro" id="IPR027417">
    <property type="entry name" value="P-loop_NTPase"/>
</dbReference>
<dbReference type="EMBL" id="NIOJ01000057">
    <property type="protein sequence ID" value="PNT95911.1"/>
    <property type="molecule type" value="Genomic_DNA"/>
</dbReference>
<comment type="caution">
    <text evidence="4">The sequence shown here is derived from an EMBL/GenBank/DDBJ whole genome shotgun (WGS) entry which is preliminary data.</text>
</comment>
<dbReference type="SUPFAM" id="SSF52540">
    <property type="entry name" value="P-loop containing nucleoside triphosphate hydrolases"/>
    <property type="match status" value="1"/>
</dbReference>
<keyword evidence="1" id="KW-0547">Nucleotide-binding</keyword>
<dbReference type="GO" id="GO:0005524">
    <property type="term" value="F:ATP binding"/>
    <property type="evidence" value="ECO:0007669"/>
    <property type="project" value="UniProtKB-KW"/>
</dbReference>
<keyword evidence="2" id="KW-0067">ATP-binding</keyword>
<dbReference type="GO" id="GO:0034040">
    <property type="term" value="F:ATPase-coupled lipid transmembrane transporter activity"/>
    <property type="evidence" value="ECO:0007669"/>
    <property type="project" value="TreeGrafter"/>
</dbReference>
<sequence length="212" mass="22552">MGIRVENLSFAYGEHQVLRDINLIVETGERIGIIGTSGCGKSTLLKLLAGLYSAQKGIVEVQGVRKPKEIRKHVAMVMQNAMLFPASIKDNITCGHPMSDEVIMQACYAAQLSDWIATLPDGMDTFVGERGGRVSGGQAQRIAIARAIAKGAPVVLLDEAISALDGDTSNAVLSALESLTKGKTVVSVSHRPEALAGCSRVYRLEGGQLYNV</sequence>
<dbReference type="InterPro" id="IPR003439">
    <property type="entry name" value="ABC_transporter-like_ATP-bd"/>
</dbReference>